<name>A0A5N6PGY6_9ASTR</name>
<dbReference type="GO" id="GO:0016020">
    <property type="term" value="C:membrane"/>
    <property type="evidence" value="ECO:0007669"/>
    <property type="project" value="UniProtKB-SubCell"/>
</dbReference>
<comment type="subcellular location">
    <subcellularLocation>
        <location evidence="1">Membrane</location>
        <topology evidence="1">Single-pass membrane protein</topology>
    </subcellularLocation>
</comment>
<evidence type="ECO:0000256" key="2">
    <source>
        <dbReference type="ARBA" id="ARBA00007727"/>
    </source>
</evidence>
<comment type="caution">
    <text evidence="10">The sequence shown here is derived from an EMBL/GenBank/DDBJ whole genome shotgun (WGS) entry which is preliminary data.</text>
</comment>
<dbReference type="Pfam" id="PF13839">
    <property type="entry name" value="PC-Esterase"/>
    <property type="match status" value="1"/>
</dbReference>
<accession>A0A5N6PGY6</accession>
<proteinExistence type="inferred from homology"/>
<dbReference type="AlphaFoldDB" id="A0A5N6PGY6"/>
<dbReference type="GO" id="GO:0005794">
    <property type="term" value="C:Golgi apparatus"/>
    <property type="evidence" value="ECO:0007669"/>
    <property type="project" value="TreeGrafter"/>
</dbReference>
<keyword evidence="5 7" id="KW-1133">Transmembrane helix</keyword>
<dbReference type="PANTHER" id="PTHR32285">
    <property type="entry name" value="PROTEIN TRICHOME BIREFRINGENCE-LIKE 9-RELATED"/>
    <property type="match status" value="1"/>
</dbReference>
<keyword evidence="11" id="KW-1185">Reference proteome</keyword>
<evidence type="ECO:0000259" key="9">
    <source>
        <dbReference type="Pfam" id="PF14416"/>
    </source>
</evidence>
<protein>
    <submittedName>
        <fullName evidence="10">Uncharacterized protein</fullName>
    </submittedName>
</protein>
<evidence type="ECO:0000256" key="4">
    <source>
        <dbReference type="ARBA" id="ARBA00022968"/>
    </source>
</evidence>
<feature type="domain" description="Trichome birefringence-like N-terminal" evidence="9">
    <location>
        <begin position="59"/>
        <end position="112"/>
    </location>
</feature>
<keyword evidence="4" id="KW-0735">Signal-anchor</keyword>
<dbReference type="OrthoDB" id="2016263at2759"/>
<dbReference type="InterPro" id="IPR025846">
    <property type="entry name" value="TBL_N"/>
</dbReference>
<sequence length="409" mass="48012">MKGIERLQKLVHGYHSVGLMLVMVVMMVVVCFNGDSSGISVVSTGEVITDMGDDYSFGRCDFFNGRWVYDNETRPLYKEKECSFMADDYSCEKFGRKDFDYQFWKWQPHGCDLPSRFNGTGLLEKLRDKRVVFVGDSLGKNHWISLLCLLDSWILEPSHKVAEWHGSLITFKASEYNVSIDFYWEPLLVESNCDDPVKHRVRDRILKIESIERHAKQWINADILIFDSYTWWLEPHMTLLWGSFEKPNRTSVESRRVVRYEMALKTWSNWLETHLDHQKTRIFFISLSPDHKESGDWGKRIGENCYNETKPITEQGYWGKGSDTDLMRKAQSVVQDLEKKGLHIQLLNITQLSQYRKDGHPSIHKRHWVPPTKLELANPVQYADCVHWCLPGVPDVWNEILYAYIRYKI</sequence>
<keyword evidence="6 7" id="KW-0472">Membrane</keyword>
<evidence type="ECO:0000256" key="3">
    <source>
        <dbReference type="ARBA" id="ARBA00022692"/>
    </source>
</evidence>
<organism evidence="10 11">
    <name type="scientific">Mikania micrantha</name>
    <name type="common">bitter vine</name>
    <dbReference type="NCBI Taxonomy" id="192012"/>
    <lineage>
        <taxon>Eukaryota</taxon>
        <taxon>Viridiplantae</taxon>
        <taxon>Streptophyta</taxon>
        <taxon>Embryophyta</taxon>
        <taxon>Tracheophyta</taxon>
        <taxon>Spermatophyta</taxon>
        <taxon>Magnoliopsida</taxon>
        <taxon>eudicotyledons</taxon>
        <taxon>Gunneridae</taxon>
        <taxon>Pentapetalae</taxon>
        <taxon>asterids</taxon>
        <taxon>campanulids</taxon>
        <taxon>Asterales</taxon>
        <taxon>Asteraceae</taxon>
        <taxon>Asteroideae</taxon>
        <taxon>Heliantheae alliance</taxon>
        <taxon>Eupatorieae</taxon>
        <taxon>Mikania</taxon>
    </lineage>
</organism>
<evidence type="ECO:0000256" key="7">
    <source>
        <dbReference type="SAM" id="Phobius"/>
    </source>
</evidence>
<feature type="domain" description="Trichome birefringence-like C-terminal" evidence="8">
    <location>
        <begin position="116"/>
        <end position="403"/>
    </location>
</feature>
<dbReference type="GO" id="GO:0016413">
    <property type="term" value="F:O-acetyltransferase activity"/>
    <property type="evidence" value="ECO:0007669"/>
    <property type="project" value="InterPro"/>
</dbReference>
<evidence type="ECO:0000313" key="10">
    <source>
        <dbReference type="EMBL" id="KAD6120326.1"/>
    </source>
</evidence>
<gene>
    <name evidence="10" type="ORF">E3N88_11597</name>
</gene>
<evidence type="ECO:0000256" key="5">
    <source>
        <dbReference type="ARBA" id="ARBA00022989"/>
    </source>
</evidence>
<evidence type="ECO:0000256" key="6">
    <source>
        <dbReference type="ARBA" id="ARBA00023136"/>
    </source>
</evidence>
<dbReference type="PANTHER" id="PTHR32285:SF239">
    <property type="entry name" value="PROTEIN TRICHOME BIREFRINGENCE-LIKE 34"/>
    <property type="match status" value="1"/>
</dbReference>
<reference evidence="10 11" key="1">
    <citation type="submission" date="2019-05" db="EMBL/GenBank/DDBJ databases">
        <title>Mikania micrantha, genome provides insights into the molecular mechanism of rapid growth.</title>
        <authorList>
            <person name="Liu B."/>
        </authorList>
    </citation>
    <scope>NUCLEOTIDE SEQUENCE [LARGE SCALE GENOMIC DNA]</scope>
    <source>
        <strain evidence="10">NLD-2019</strain>
        <tissue evidence="10">Leaf</tissue>
    </source>
</reference>
<comment type="similarity">
    <text evidence="2">Belongs to the PC-esterase family. TBL subfamily.</text>
</comment>
<keyword evidence="3 7" id="KW-0812">Transmembrane</keyword>
<dbReference type="InterPro" id="IPR026057">
    <property type="entry name" value="TBL_C"/>
</dbReference>
<dbReference type="Proteomes" id="UP000326396">
    <property type="component" value="Linkage Group LG13"/>
</dbReference>
<evidence type="ECO:0000259" key="8">
    <source>
        <dbReference type="Pfam" id="PF13839"/>
    </source>
</evidence>
<dbReference type="InterPro" id="IPR029962">
    <property type="entry name" value="TBL"/>
</dbReference>
<evidence type="ECO:0000313" key="11">
    <source>
        <dbReference type="Proteomes" id="UP000326396"/>
    </source>
</evidence>
<dbReference type="EMBL" id="SZYD01000005">
    <property type="protein sequence ID" value="KAD6120326.1"/>
    <property type="molecule type" value="Genomic_DNA"/>
</dbReference>
<feature type="transmembrane region" description="Helical" evidence="7">
    <location>
        <begin position="12"/>
        <end position="30"/>
    </location>
</feature>
<dbReference type="Pfam" id="PF14416">
    <property type="entry name" value="PMR5N"/>
    <property type="match status" value="1"/>
</dbReference>
<evidence type="ECO:0000256" key="1">
    <source>
        <dbReference type="ARBA" id="ARBA00004167"/>
    </source>
</evidence>